<evidence type="ECO:0000313" key="5">
    <source>
        <dbReference type="EMBL" id="RIH91749.1"/>
    </source>
</evidence>
<dbReference type="Proteomes" id="UP000266178">
    <property type="component" value="Unassembled WGS sequence"/>
</dbReference>
<accession>A0A399F913</accession>
<keyword evidence="3" id="KW-0804">Transcription</keyword>
<feature type="domain" description="HTH hxlR-type" evidence="4">
    <location>
        <begin position="18"/>
        <end position="115"/>
    </location>
</feature>
<dbReference type="InterPro" id="IPR036390">
    <property type="entry name" value="WH_DNA-bd_sf"/>
</dbReference>
<keyword evidence="1" id="KW-0805">Transcription regulation</keyword>
<protein>
    <submittedName>
        <fullName evidence="5">Putative HTH-type transcriptional regulator YybR</fullName>
    </submittedName>
</protein>
<organism evidence="5 6">
    <name type="scientific">Meiothermus granaticius NBRC 107808</name>
    <dbReference type="NCBI Taxonomy" id="1227551"/>
    <lineage>
        <taxon>Bacteria</taxon>
        <taxon>Thermotogati</taxon>
        <taxon>Deinococcota</taxon>
        <taxon>Deinococci</taxon>
        <taxon>Thermales</taxon>
        <taxon>Thermaceae</taxon>
        <taxon>Meiothermus</taxon>
    </lineage>
</organism>
<dbReference type="PANTHER" id="PTHR33204:SF18">
    <property type="entry name" value="TRANSCRIPTIONAL REGULATORY PROTEIN"/>
    <property type="match status" value="1"/>
</dbReference>
<reference evidence="5 6" key="1">
    <citation type="submission" date="2018-08" db="EMBL/GenBank/DDBJ databases">
        <title>Meiothermus granaticius genome AF-68 sequencing project.</title>
        <authorList>
            <person name="Da Costa M.S."/>
            <person name="Albuquerque L."/>
            <person name="Raposo P."/>
            <person name="Froufe H.J.C."/>
            <person name="Barroso C.S."/>
            <person name="Egas C."/>
        </authorList>
    </citation>
    <scope>NUCLEOTIDE SEQUENCE [LARGE SCALE GENOMIC DNA]</scope>
    <source>
        <strain evidence="5 6">AF-68</strain>
    </source>
</reference>
<name>A0A399F913_9DEIN</name>
<evidence type="ECO:0000313" key="6">
    <source>
        <dbReference type="Proteomes" id="UP000266178"/>
    </source>
</evidence>
<keyword evidence="6" id="KW-1185">Reference proteome</keyword>
<dbReference type="Pfam" id="PF01638">
    <property type="entry name" value="HxlR"/>
    <property type="match status" value="1"/>
</dbReference>
<keyword evidence="2" id="KW-0238">DNA-binding</keyword>
<dbReference type="EMBL" id="QWLB01000033">
    <property type="protein sequence ID" value="RIH91749.1"/>
    <property type="molecule type" value="Genomic_DNA"/>
</dbReference>
<evidence type="ECO:0000256" key="3">
    <source>
        <dbReference type="ARBA" id="ARBA00023163"/>
    </source>
</evidence>
<gene>
    <name evidence="5" type="primary">yybR</name>
    <name evidence="5" type="ORF">Mgrana_02325</name>
</gene>
<dbReference type="PANTHER" id="PTHR33204">
    <property type="entry name" value="TRANSCRIPTIONAL REGULATOR, MARR FAMILY"/>
    <property type="match status" value="1"/>
</dbReference>
<sequence>MPWGTERYREAMTLTTEKPLEVVLALLGQRGVYALLRALTAGPLRFGALQQVSALPPRTLSLRLKELEEVGLIHRTEYSEVPPRVEYTLTEMGRALKPALEALAGWEQGLIAQPRSRL</sequence>
<dbReference type="AlphaFoldDB" id="A0A399F913"/>
<evidence type="ECO:0000256" key="2">
    <source>
        <dbReference type="ARBA" id="ARBA00023125"/>
    </source>
</evidence>
<dbReference type="InterPro" id="IPR002577">
    <property type="entry name" value="HTH_HxlR"/>
</dbReference>
<comment type="caution">
    <text evidence="5">The sequence shown here is derived from an EMBL/GenBank/DDBJ whole genome shotgun (WGS) entry which is preliminary data.</text>
</comment>
<evidence type="ECO:0000259" key="4">
    <source>
        <dbReference type="PROSITE" id="PS51118"/>
    </source>
</evidence>
<dbReference type="Gene3D" id="1.10.10.10">
    <property type="entry name" value="Winged helix-like DNA-binding domain superfamily/Winged helix DNA-binding domain"/>
    <property type="match status" value="1"/>
</dbReference>
<dbReference type="PROSITE" id="PS51118">
    <property type="entry name" value="HTH_HXLR"/>
    <property type="match status" value="1"/>
</dbReference>
<dbReference type="GO" id="GO:0003677">
    <property type="term" value="F:DNA binding"/>
    <property type="evidence" value="ECO:0007669"/>
    <property type="project" value="UniProtKB-KW"/>
</dbReference>
<dbReference type="InterPro" id="IPR036388">
    <property type="entry name" value="WH-like_DNA-bd_sf"/>
</dbReference>
<dbReference type="SUPFAM" id="SSF46785">
    <property type="entry name" value="Winged helix' DNA-binding domain"/>
    <property type="match status" value="1"/>
</dbReference>
<evidence type="ECO:0000256" key="1">
    <source>
        <dbReference type="ARBA" id="ARBA00023015"/>
    </source>
</evidence>
<proteinExistence type="predicted"/>